<comment type="cofactor">
    <cofactor evidence="6">
        <name>Zn(2+)</name>
        <dbReference type="ChEBI" id="CHEBI:29105"/>
    </cofactor>
    <text evidence="6">Binds 1 zinc ion.</text>
</comment>
<comment type="caution">
    <text evidence="8">The sequence shown here is derived from an EMBL/GenBank/DDBJ whole genome shotgun (WGS) entry which is preliminary data.</text>
</comment>
<dbReference type="AlphaFoldDB" id="A0A9Q4FZ63"/>
<dbReference type="InterPro" id="IPR001567">
    <property type="entry name" value="Pept_M3A_M3B_dom"/>
</dbReference>
<dbReference type="InterPro" id="IPR045090">
    <property type="entry name" value="Pept_M3A_M3B"/>
</dbReference>
<name>A0A9Q4FZ63_SALAG</name>
<keyword evidence="4 6" id="KW-0862">Zinc</keyword>
<evidence type="ECO:0000313" key="9">
    <source>
        <dbReference type="Proteomes" id="UP001057753"/>
    </source>
</evidence>
<evidence type="ECO:0000256" key="4">
    <source>
        <dbReference type="ARBA" id="ARBA00022833"/>
    </source>
</evidence>
<keyword evidence="1 6" id="KW-0645">Protease</keyword>
<dbReference type="CDD" id="cd09606">
    <property type="entry name" value="M3B_PepF"/>
    <property type="match status" value="1"/>
</dbReference>
<evidence type="ECO:0000256" key="2">
    <source>
        <dbReference type="ARBA" id="ARBA00022723"/>
    </source>
</evidence>
<dbReference type="EMBL" id="JABXYM010000001">
    <property type="protein sequence ID" value="MCR6097066.1"/>
    <property type="molecule type" value="Genomic_DNA"/>
</dbReference>
<reference evidence="8" key="1">
    <citation type="submission" date="2020-06" db="EMBL/GenBank/DDBJ databases">
        <title>Insight into the genomes of haloalkaliphilic bacilli from Kenyan soda lakes.</title>
        <authorList>
            <person name="Mwirichia R."/>
            <person name="Villamizar G.C."/>
            <person name="Poehlein A."/>
            <person name="Mugweru J."/>
            <person name="Kipnyargis A."/>
            <person name="Kiplimo D."/>
            <person name="Orwa P."/>
            <person name="Daniel R."/>
        </authorList>
    </citation>
    <scope>NUCLEOTIDE SEQUENCE</scope>
    <source>
        <strain evidence="8">B1096_S55</strain>
    </source>
</reference>
<keyword evidence="9" id="KW-1185">Reference proteome</keyword>
<sequence>MANFYEEKVDFQRPKAIETAFKKLLDTPIDSVKSLEDWLIQQSLFFDEIEEGLTGHYIDFQCYSHSEEKKKQFEYDQQTIEPLVKKYSALLDEKFLASPYKDKLDSRHYTQFIKSKENAIALFREENIALEVEEDRLATRYFEHTSSLTVDWHGEEKTISELSVYLENEERTVRKEAFSHIAEAFTTIEVPLQKIMDDLIQIRQEKAKNAGLSNYRDYMFKKYERFDYTPEDCNTLAEAVRKHVTPLKEKLQAAHKSELDVDLYRPWDTNGVVKGELPLKPFNTRDELVQRTTNIFSKMDSRFADLLTTMDKRHMLDLTTRKGKSPGGFCSPLPVSKLSFIFMNASQTHDDIITLLHEMGHCIHNDLKKELKLSKYRDTPMESSELASMSMELFSMDHWHEFYENKTDLIRAKKELLKGIINFLPMGVVVDQFQHWLYENPTHSIAERNAKFFELQKYYNSSVIDWSGYETWAENSWMRILHIYEVPFYFIEYVIAQLGALQMYKQYRENRERTLENYKKALKLGASCSLPEVYAVAGISFDFSETMIKNLMDFLEDELAAVTDLN</sequence>
<evidence type="ECO:0000256" key="6">
    <source>
        <dbReference type="RuleBase" id="RU003435"/>
    </source>
</evidence>
<keyword evidence="2 6" id="KW-0479">Metal-binding</keyword>
<dbReference type="Gene3D" id="1.10.1370.30">
    <property type="match status" value="1"/>
</dbReference>
<dbReference type="RefSeq" id="WP_257821515.1">
    <property type="nucleotide sequence ID" value="NZ_JABXYM010000001.1"/>
</dbReference>
<feature type="domain" description="Peptidase M3A/M3B catalytic" evidence="7">
    <location>
        <begin position="165"/>
        <end position="551"/>
    </location>
</feature>
<proteinExistence type="inferred from homology"/>
<keyword evidence="3 6" id="KW-0378">Hydrolase</keyword>
<dbReference type="PANTHER" id="PTHR11804">
    <property type="entry name" value="PROTEASE M3 THIMET OLIGOPEPTIDASE-RELATED"/>
    <property type="match status" value="1"/>
</dbReference>
<evidence type="ECO:0000256" key="1">
    <source>
        <dbReference type="ARBA" id="ARBA00022670"/>
    </source>
</evidence>
<gene>
    <name evidence="8" type="ORF">HXA33_10895</name>
</gene>
<dbReference type="SUPFAM" id="SSF55486">
    <property type="entry name" value="Metalloproteases ('zincins'), catalytic domain"/>
    <property type="match status" value="1"/>
</dbReference>
<evidence type="ECO:0000259" key="7">
    <source>
        <dbReference type="Pfam" id="PF01432"/>
    </source>
</evidence>
<accession>A0A9Q4FZ63</accession>
<dbReference type="GO" id="GO:0006508">
    <property type="term" value="P:proteolysis"/>
    <property type="evidence" value="ECO:0007669"/>
    <property type="project" value="UniProtKB-KW"/>
</dbReference>
<dbReference type="PANTHER" id="PTHR11804:SF48">
    <property type="entry name" value="PUTATIVE-RELATED"/>
    <property type="match status" value="1"/>
</dbReference>
<dbReference type="Pfam" id="PF01432">
    <property type="entry name" value="Peptidase_M3"/>
    <property type="match status" value="1"/>
</dbReference>
<keyword evidence="5 6" id="KW-0482">Metalloprotease</keyword>
<dbReference type="NCBIfam" id="TIGR02289">
    <property type="entry name" value="M3_not_pepF"/>
    <property type="match status" value="1"/>
</dbReference>
<evidence type="ECO:0000256" key="3">
    <source>
        <dbReference type="ARBA" id="ARBA00022801"/>
    </source>
</evidence>
<evidence type="ECO:0000256" key="5">
    <source>
        <dbReference type="ARBA" id="ARBA00023049"/>
    </source>
</evidence>
<dbReference type="GO" id="GO:0006518">
    <property type="term" value="P:peptide metabolic process"/>
    <property type="evidence" value="ECO:0007669"/>
    <property type="project" value="TreeGrafter"/>
</dbReference>
<dbReference type="Proteomes" id="UP001057753">
    <property type="component" value="Unassembled WGS sequence"/>
</dbReference>
<comment type="similarity">
    <text evidence="6">Belongs to the peptidase M3 family.</text>
</comment>
<evidence type="ECO:0000313" key="8">
    <source>
        <dbReference type="EMBL" id="MCR6097066.1"/>
    </source>
</evidence>
<dbReference type="InterPro" id="IPR011976">
    <property type="entry name" value="Pept_M3B_oligopep-rel"/>
</dbReference>
<dbReference type="GO" id="GO:0004222">
    <property type="term" value="F:metalloendopeptidase activity"/>
    <property type="evidence" value="ECO:0007669"/>
    <property type="project" value="InterPro"/>
</dbReference>
<organism evidence="8 9">
    <name type="scientific">Salipaludibacillus agaradhaerens</name>
    <name type="common">Bacillus agaradhaerens</name>
    <dbReference type="NCBI Taxonomy" id="76935"/>
    <lineage>
        <taxon>Bacteria</taxon>
        <taxon>Bacillati</taxon>
        <taxon>Bacillota</taxon>
        <taxon>Bacilli</taxon>
        <taxon>Bacillales</taxon>
        <taxon>Bacillaceae</taxon>
    </lineage>
</organism>
<dbReference type="GO" id="GO:0046872">
    <property type="term" value="F:metal ion binding"/>
    <property type="evidence" value="ECO:0007669"/>
    <property type="project" value="UniProtKB-UniRule"/>
</dbReference>
<protein>
    <submittedName>
        <fullName evidence="8">M3 family oligoendopeptidase</fullName>
    </submittedName>
</protein>